<evidence type="ECO:0000259" key="3">
    <source>
        <dbReference type="SMART" id="SM00822"/>
    </source>
</evidence>
<evidence type="ECO:0000313" key="5">
    <source>
        <dbReference type="Proteomes" id="UP001595528"/>
    </source>
</evidence>
<feature type="domain" description="Ketoreductase" evidence="3">
    <location>
        <begin position="7"/>
        <end position="190"/>
    </location>
</feature>
<dbReference type="CDD" id="cd05233">
    <property type="entry name" value="SDR_c"/>
    <property type="match status" value="1"/>
</dbReference>
<dbReference type="PANTHER" id="PTHR43477">
    <property type="entry name" value="DIHYDROANTICAPSIN 7-DEHYDROGENASE"/>
    <property type="match status" value="1"/>
</dbReference>
<dbReference type="PROSITE" id="PS00061">
    <property type="entry name" value="ADH_SHORT"/>
    <property type="match status" value="1"/>
</dbReference>
<dbReference type="InterPro" id="IPR057326">
    <property type="entry name" value="KR_dom"/>
</dbReference>
<keyword evidence="2 4" id="KW-0560">Oxidoreductase</keyword>
<dbReference type="InterPro" id="IPR020904">
    <property type="entry name" value="Sc_DH/Rdtase_CS"/>
</dbReference>
<evidence type="ECO:0000313" key="4">
    <source>
        <dbReference type="EMBL" id="MFC3226810.1"/>
    </source>
</evidence>
<dbReference type="PANTHER" id="PTHR43477:SF1">
    <property type="entry name" value="DIHYDROANTICAPSIN 7-DEHYDROGENASE"/>
    <property type="match status" value="1"/>
</dbReference>
<organism evidence="4 5">
    <name type="scientific">Marinibaculum pumilum</name>
    <dbReference type="NCBI Taxonomy" id="1766165"/>
    <lineage>
        <taxon>Bacteria</taxon>
        <taxon>Pseudomonadati</taxon>
        <taxon>Pseudomonadota</taxon>
        <taxon>Alphaproteobacteria</taxon>
        <taxon>Rhodospirillales</taxon>
        <taxon>Rhodospirillaceae</taxon>
        <taxon>Marinibaculum</taxon>
    </lineage>
</organism>
<evidence type="ECO:0000256" key="1">
    <source>
        <dbReference type="ARBA" id="ARBA00006484"/>
    </source>
</evidence>
<sequence length="254" mass="26559">MGFMDGRHCIVTGGAGSLGLAAARRLLGEGAQVMLVDRDEAELKEARGRLGEWAPRIGLHAADVSVPAAVQAMIAASVDRFGPIDAIFANAGINGAMVPITDYPEEVFDQVMAVNVRGPFLAMKYGFPAMKDGGSVIVTSSVAGLTADPGISAYATSKHAVIGLVRTAAKEMAARRIRVNAICPGPIDNDFQGELEERLTKVLGMDATAFLNERIPMGRHGSADEVAKVVLFLASDQSSFSTGGVFTVDGGMHV</sequence>
<name>A0ABV7KWR6_9PROT</name>
<dbReference type="GO" id="GO:0016491">
    <property type="term" value="F:oxidoreductase activity"/>
    <property type="evidence" value="ECO:0007669"/>
    <property type="project" value="UniProtKB-KW"/>
</dbReference>
<gene>
    <name evidence="4" type="ORF">ACFOGJ_06200</name>
</gene>
<proteinExistence type="inferred from homology"/>
<dbReference type="PRINTS" id="PR00080">
    <property type="entry name" value="SDRFAMILY"/>
</dbReference>
<comment type="similarity">
    <text evidence="1">Belongs to the short-chain dehydrogenases/reductases (SDR) family.</text>
</comment>
<evidence type="ECO:0000256" key="2">
    <source>
        <dbReference type="ARBA" id="ARBA00023002"/>
    </source>
</evidence>
<dbReference type="SMART" id="SM00822">
    <property type="entry name" value="PKS_KR"/>
    <property type="match status" value="1"/>
</dbReference>
<dbReference type="InterPro" id="IPR051122">
    <property type="entry name" value="SDR_DHRS6-like"/>
</dbReference>
<keyword evidence="5" id="KW-1185">Reference proteome</keyword>
<dbReference type="PRINTS" id="PR00081">
    <property type="entry name" value="GDHRDH"/>
</dbReference>
<dbReference type="RefSeq" id="WP_379898945.1">
    <property type="nucleotide sequence ID" value="NZ_JBHRTR010000016.1"/>
</dbReference>
<comment type="caution">
    <text evidence="4">The sequence shown here is derived from an EMBL/GenBank/DDBJ whole genome shotgun (WGS) entry which is preliminary data.</text>
</comment>
<dbReference type="InterPro" id="IPR002347">
    <property type="entry name" value="SDR_fam"/>
</dbReference>
<dbReference type="Pfam" id="PF13561">
    <property type="entry name" value="adh_short_C2"/>
    <property type="match status" value="1"/>
</dbReference>
<protein>
    <submittedName>
        <fullName evidence="4">SDR family NAD(P)-dependent oxidoreductase</fullName>
        <ecNumber evidence="4">1.1.1.-</ecNumber>
    </submittedName>
</protein>
<accession>A0ABV7KWR6</accession>
<dbReference type="Gene3D" id="3.40.50.720">
    <property type="entry name" value="NAD(P)-binding Rossmann-like Domain"/>
    <property type="match status" value="1"/>
</dbReference>
<dbReference type="InterPro" id="IPR036291">
    <property type="entry name" value="NAD(P)-bd_dom_sf"/>
</dbReference>
<dbReference type="Proteomes" id="UP001595528">
    <property type="component" value="Unassembled WGS sequence"/>
</dbReference>
<dbReference type="EMBL" id="JBHRTR010000016">
    <property type="protein sequence ID" value="MFC3226810.1"/>
    <property type="molecule type" value="Genomic_DNA"/>
</dbReference>
<dbReference type="SUPFAM" id="SSF51735">
    <property type="entry name" value="NAD(P)-binding Rossmann-fold domains"/>
    <property type="match status" value="1"/>
</dbReference>
<reference evidence="5" key="1">
    <citation type="journal article" date="2019" name="Int. J. Syst. Evol. Microbiol.">
        <title>The Global Catalogue of Microorganisms (GCM) 10K type strain sequencing project: providing services to taxonomists for standard genome sequencing and annotation.</title>
        <authorList>
            <consortium name="The Broad Institute Genomics Platform"/>
            <consortium name="The Broad Institute Genome Sequencing Center for Infectious Disease"/>
            <person name="Wu L."/>
            <person name="Ma J."/>
        </authorList>
    </citation>
    <scope>NUCLEOTIDE SEQUENCE [LARGE SCALE GENOMIC DNA]</scope>
    <source>
        <strain evidence="5">KCTC 42964</strain>
    </source>
</reference>
<dbReference type="EC" id="1.1.1.-" evidence="4"/>